<feature type="transmembrane region" description="Helical" evidence="11">
    <location>
        <begin position="239"/>
        <end position="257"/>
    </location>
</feature>
<evidence type="ECO:0000256" key="2">
    <source>
        <dbReference type="ARBA" id="ARBA00011262"/>
    </source>
</evidence>
<keyword evidence="8 11" id="KW-0472">Membrane</keyword>
<evidence type="ECO:0000256" key="3">
    <source>
        <dbReference type="ARBA" id="ARBA00022448"/>
    </source>
</evidence>
<evidence type="ECO:0000256" key="6">
    <source>
        <dbReference type="ARBA" id="ARBA00022692"/>
    </source>
</evidence>
<evidence type="ECO:0000256" key="10">
    <source>
        <dbReference type="ARBA" id="ARBA00039382"/>
    </source>
</evidence>
<evidence type="ECO:0000256" key="4">
    <source>
        <dbReference type="ARBA" id="ARBA00022475"/>
    </source>
</evidence>
<gene>
    <name evidence="12" type="ORF">ABVQ20_39085</name>
</gene>
<evidence type="ECO:0000313" key="12">
    <source>
        <dbReference type="EMBL" id="MET2832923.1"/>
    </source>
</evidence>
<keyword evidence="3" id="KW-0813">Transport</keyword>
<feature type="transmembrane region" description="Helical" evidence="11">
    <location>
        <begin position="69"/>
        <end position="87"/>
    </location>
</feature>
<dbReference type="InterPro" id="IPR001851">
    <property type="entry name" value="ABC_transp_permease"/>
</dbReference>
<feature type="transmembrane region" description="Helical" evidence="11">
    <location>
        <begin position="123"/>
        <end position="140"/>
    </location>
</feature>
<proteinExistence type="predicted"/>
<feature type="transmembrane region" description="Helical" evidence="11">
    <location>
        <begin position="160"/>
        <end position="180"/>
    </location>
</feature>
<dbReference type="PANTHER" id="PTHR32196">
    <property type="entry name" value="ABC TRANSPORTER PERMEASE PROTEIN YPHD-RELATED-RELATED"/>
    <property type="match status" value="1"/>
</dbReference>
<accession>A0ABV2DSC8</accession>
<name>A0ABV2DSC8_9HYPH</name>
<dbReference type="CDD" id="cd06579">
    <property type="entry name" value="TM_PBP1_transp_AraH_like"/>
    <property type="match status" value="1"/>
</dbReference>
<comment type="subcellular location">
    <subcellularLocation>
        <location evidence="1">Cell membrane</location>
        <topology evidence="1">Multi-pass membrane protein</topology>
    </subcellularLocation>
</comment>
<feature type="transmembrane region" description="Helical" evidence="11">
    <location>
        <begin position="12"/>
        <end position="30"/>
    </location>
</feature>
<organism evidence="12 13">
    <name type="scientific">Mesorhizobium shangrilense</name>
    <dbReference type="NCBI Taxonomy" id="460060"/>
    <lineage>
        <taxon>Bacteria</taxon>
        <taxon>Pseudomonadati</taxon>
        <taxon>Pseudomonadota</taxon>
        <taxon>Alphaproteobacteria</taxon>
        <taxon>Hyphomicrobiales</taxon>
        <taxon>Phyllobacteriaceae</taxon>
        <taxon>Mesorhizobium</taxon>
    </lineage>
</organism>
<evidence type="ECO:0000256" key="1">
    <source>
        <dbReference type="ARBA" id="ARBA00004651"/>
    </source>
</evidence>
<dbReference type="RefSeq" id="WP_354465128.1">
    <property type="nucleotide sequence ID" value="NZ_JBEWSZ010000015.1"/>
</dbReference>
<dbReference type="Proteomes" id="UP001548832">
    <property type="component" value="Unassembled WGS sequence"/>
</dbReference>
<evidence type="ECO:0000256" key="9">
    <source>
        <dbReference type="ARBA" id="ARBA00025439"/>
    </source>
</evidence>
<keyword evidence="13" id="KW-1185">Reference proteome</keyword>
<sequence length="326" mass="33443">MTNVRIWLAQNYAPILAGLVFAAMFATYITKGSAGWQVAVLDTAANKAVALALISMAQTLVIITRGVDLSAGMIFIMTNCIASALVTGTPGEVALGICGVLLAGALAGLCNGLLVVFGRLPSIIVTLATGSIYSGIALAIRPTPGGSINEDLADFLTSHLFGAIPTSLVLLLAVVLLVWVPFRMSVVGRHCYAAGSAESAAYMSGVSVSRAKLVAYTLSGLLSGIAGLFVTFVTYSGDAGATIGGAYTLNSIAAVVIGGTSLYGGAGGAFGSIFGAFTLRTIDDLLLAFGLPPLWQPLFQGIVLLGAVSLGAVRIFRLRNRMEVFQ</sequence>
<comment type="caution">
    <text evidence="12">The sequence shown here is derived from an EMBL/GenBank/DDBJ whole genome shotgun (WGS) entry which is preliminary data.</text>
</comment>
<protein>
    <recommendedName>
        <fullName evidence="10">Autoinducer 2 import system permease protein LsrC</fullName>
    </recommendedName>
</protein>
<reference evidence="12 13" key="1">
    <citation type="submission" date="2024-06" db="EMBL/GenBank/DDBJ databases">
        <authorList>
            <person name="Kim D.-U."/>
        </authorList>
    </citation>
    <scope>NUCLEOTIDE SEQUENCE [LARGE SCALE GENOMIC DNA]</scope>
    <source>
        <strain evidence="12 13">KACC15460</strain>
    </source>
</reference>
<comment type="function">
    <text evidence="9">Part of the ABC transporter complex LsrABCD involved in autoinducer 2 (AI-2) import. Probably responsible for the translocation of the substrate across the membrane.</text>
</comment>
<dbReference type="EMBL" id="JBEWSZ010000015">
    <property type="protein sequence ID" value="MET2832923.1"/>
    <property type="molecule type" value="Genomic_DNA"/>
</dbReference>
<dbReference type="Pfam" id="PF02653">
    <property type="entry name" value="BPD_transp_2"/>
    <property type="match status" value="1"/>
</dbReference>
<feature type="transmembrane region" description="Helical" evidence="11">
    <location>
        <begin position="93"/>
        <end position="116"/>
    </location>
</feature>
<comment type="subunit">
    <text evidence="2">The complex is composed of two ATP-binding proteins (LsrA), two transmembrane proteins (LsrC and LsrD) and a solute-binding protein (LsrB).</text>
</comment>
<evidence type="ECO:0000313" key="13">
    <source>
        <dbReference type="Proteomes" id="UP001548832"/>
    </source>
</evidence>
<feature type="transmembrane region" description="Helical" evidence="11">
    <location>
        <begin position="294"/>
        <end position="316"/>
    </location>
</feature>
<feature type="transmembrane region" description="Helical" evidence="11">
    <location>
        <begin position="36"/>
        <end position="57"/>
    </location>
</feature>
<feature type="transmembrane region" description="Helical" evidence="11">
    <location>
        <begin position="213"/>
        <end position="233"/>
    </location>
</feature>
<evidence type="ECO:0000256" key="8">
    <source>
        <dbReference type="ARBA" id="ARBA00023136"/>
    </source>
</evidence>
<dbReference type="PANTHER" id="PTHR32196:SF29">
    <property type="entry name" value="AUTOINDUCER 2 IMPORT SYSTEM PERMEASE PROTEIN LSRC"/>
    <property type="match status" value="1"/>
</dbReference>
<keyword evidence="4" id="KW-1003">Cell membrane</keyword>
<feature type="transmembrane region" description="Helical" evidence="11">
    <location>
        <begin position="262"/>
        <end position="282"/>
    </location>
</feature>
<keyword evidence="5" id="KW-0997">Cell inner membrane</keyword>
<evidence type="ECO:0000256" key="7">
    <source>
        <dbReference type="ARBA" id="ARBA00022989"/>
    </source>
</evidence>
<evidence type="ECO:0000256" key="5">
    <source>
        <dbReference type="ARBA" id="ARBA00022519"/>
    </source>
</evidence>
<evidence type="ECO:0000256" key="11">
    <source>
        <dbReference type="SAM" id="Phobius"/>
    </source>
</evidence>
<keyword evidence="7 11" id="KW-1133">Transmembrane helix</keyword>
<keyword evidence="6 11" id="KW-0812">Transmembrane</keyword>